<organism evidence="1 2">
    <name type="scientific">Trema orientale</name>
    <name type="common">Charcoal tree</name>
    <name type="synonym">Celtis orientalis</name>
    <dbReference type="NCBI Taxonomy" id="63057"/>
    <lineage>
        <taxon>Eukaryota</taxon>
        <taxon>Viridiplantae</taxon>
        <taxon>Streptophyta</taxon>
        <taxon>Embryophyta</taxon>
        <taxon>Tracheophyta</taxon>
        <taxon>Spermatophyta</taxon>
        <taxon>Magnoliopsida</taxon>
        <taxon>eudicotyledons</taxon>
        <taxon>Gunneridae</taxon>
        <taxon>Pentapetalae</taxon>
        <taxon>rosids</taxon>
        <taxon>fabids</taxon>
        <taxon>Rosales</taxon>
        <taxon>Cannabaceae</taxon>
        <taxon>Trema</taxon>
    </lineage>
</organism>
<sequence>MAKACVVGKGMVVSKGMAVATSSKEARVQGRR</sequence>
<protein>
    <submittedName>
        <fullName evidence="1">Uncharacterized protein</fullName>
    </submittedName>
</protein>
<evidence type="ECO:0000313" key="1">
    <source>
        <dbReference type="EMBL" id="PON56301.1"/>
    </source>
</evidence>
<gene>
    <name evidence="1" type="ORF">TorRG33x02_296660</name>
</gene>
<dbReference type="EMBL" id="JXTC01000410">
    <property type="protein sequence ID" value="PON56301.1"/>
    <property type="molecule type" value="Genomic_DNA"/>
</dbReference>
<proteinExistence type="predicted"/>
<dbReference type="Proteomes" id="UP000237000">
    <property type="component" value="Unassembled WGS sequence"/>
</dbReference>
<evidence type="ECO:0000313" key="2">
    <source>
        <dbReference type="Proteomes" id="UP000237000"/>
    </source>
</evidence>
<reference evidence="2" key="1">
    <citation type="submission" date="2016-06" db="EMBL/GenBank/DDBJ databases">
        <title>Parallel loss of symbiosis genes in relatives of nitrogen-fixing non-legume Parasponia.</title>
        <authorList>
            <person name="Van Velzen R."/>
            <person name="Holmer R."/>
            <person name="Bu F."/>
            <person name="Rutten L."/>
            <person name="Van Zeijl A."/>
            <person name="Liu W."/>
            <person name="Santuari L."/>
            <person name="Cao Q."/>
            <person name="Sharma T."/>
            <person name="Shen D."/>
            <person name="Roswanjaya Y."/>
            <person name="Wardhani T."/>
            <person name="Kalhor M.S."/>
            <person name="Jansen J."/>
            <person name="Van den Hoogen J."/>
            <person name="Gungor B."/>
            <person name="Hartog M."/>
            <person name="Hontelez J."/>
            <person name="Verver J."/>
            <person name="Yang W.-C."/>
            <person name="Schijlen E."/>
            <person name="Repin R."/>
            <person name="Schilthuizen M."/>
            <person name="Schranz E."/>
            <person name="Heidstra R."/>
            <person name="Miyata K."/>
            <person name="Fedorova E."/>
            <person name="Kohlen W."/>
            <person name="Bisseling T."/>
            <person name="Smit S."/>
            <person name="Geurts R."/>
        </authorList>
    </citation>
    <scope>NUCLEOTIDE SEQUENCE [LARGE SCALE GENOMIC DNA]</scope>
    <source>
        <strain evidence="2">cv. RG33-2</strain>
    </source>
</reference>
<dbReference type="AlphaFoldDB" id="A0A2P5C5L5"/>
<name>A0A2P5C5L5_TREOI</name>
<comment type="caution">
    <text evidence="1">The sequence shown here is derived from an EMBL/GenBank/DDBJ whole genome shotgun (WGS) entry which is preliminary data.</text>
</comment>
<keyword evidence="2" id="KW-1185">Reference proteome</keyword>
<dbReference type="InParanoid" id="A0A2P5C5L5"/>
<accession>A0A2P5C5L5</accession>